<dbReference type="SMART" id="SM00072">
    <property type="entry name" value="GuKc"/>
    <property type="match status" value="1"/>
</dbReference>
<name>A0A8D3BEJ7_SCOMX</name>
<dbReference type="CDD" id="cd11862">
    <property type="entry name" value="SH3_MPP"/>
    <property type="match status" value="1"/>
</dbReference>
<dbReference type="InterPro" id="IPR036028">
    <property type="entry name" value="SH3-like_dom_sf"/>
</dbReference>
<dbReference type="Pfam" id="PF02828">
    <property type="entry name" value="L27"/>
    <property type="match status" value="2"/>
</dbReference>
<dbReference type="SUPFAM" id="SSF101288">
    <property type="entry name" value="L27 domain"/>
    <property type="match status" value="1"/>
</dbReference>
<evidence type="ECO:0000259" key="9">
    <source>
        <dbReference type="PROSITE" id="PS50106"/>
    </source>
</evidence>
<accession>A0A8D3BEJ7</accession>
<comment type="similarity">
    <text evidence="2">Belongs to the MAGUK family.</text>
</comment>
<dbReference type="Pfam" id="PF00625">
    <property type="entry name" value="Guanylate_kin"/>
    <property type="match status" value="1"/>
</dbReference>
<dbReference type="InterPro" id="IPR036034">
    <property type="entry name" value="PDZ_sf"/>
</dbReference>
<dbReference type="Gene3D" id="2.30.42.10">
    <property type="match status" value="1"/>
</dbReference>
<organism evidence="11 12">
    <name type="scientific">Scophthalmus maximus</name>
    <name type="common">Turbot</name>
    <name type="synonym">Psetta maxima</name>
    <dbReference type="NCBI Taxonomy" id="52904"/>
    <lineage>
        <taxon>Eukaryota</taxon>
        <taxon>Metazoa</taxon>
        <taxon>Chordata</taxon>
        <taxon>Craniata</taxon>
        <taxon>Vertebrata</taxon>
        <taxon>Euteleostomi</taxon>
        <taxon>Actinopterygii</taxon>
        <taxon>Neopterygii</taxon>
        <taxon>Teleostei</taxon>
        <taxon>Neoteleostei</taxon>
        <taxon>Acanthomorphata</taxon>
        <taxon>Carangaria</taxon>
        <taxon>Pleuronectiformes</taxon>
        <taxon>Pleuronectoidei</taxon>
        <taxon>Scophthalmidae</taxon>
        <taxon>Scophthalmus</taxon>
    </lineage>
</organism>
<dbReference type="Pfam" id="PF07653">
    <property type="entry name" value="SH3_2"/>
    <property type="match status" value="1"/>
</dbReference>
<dbReference type="Gene3D" id="3.40.50.300">
    <property type="entry name" value="P-loop containing nucleotide triphosphate hydrolases"/>
    <property type="match status" value="1"/>
</dbReference>
<dbReference type="PROSITE" id="PS50002">
    <property type="entry name" value="SH3"/>
    <property type="match status" value="1"/>
</dbReference>
<dbReference type="InterPro" id="IPR001478">
    <property type="entry name" value="PDZ"/>
</dbReference>
<dbReference type="GO" id="GO:0043226">
    <property type="term" value="C:organelle"/>
    <property type="evidence" value="ECO:0007669"/>
    <property type="project" value="UniProtKB-ARBA"/>
</dbReference>
<dbReference type="SMART" id="SM00326">
    <property type="entry name" value="SH3"/>
    <property type="match status" value="1"/>
</dbReference>
<dbReference type="InterPro" id="IPR004172">
    <property type="entry name" value="L27_dom"/>
</dbReference>
<keyword evidence="4" id="KW-0597">Phosphoprotein</keyword>
<evidence type="ECO:0000256" key="3">
    <source>
        <dbReference type="ARBA" id="ARBA00022443"/>
    </source>
</evidence>
<dbReference type="Gene3D" id="2.30.30.40">
    <property type="entry name" value="SH3 Domains"/>
    <property type="match status" value="1"/>
</dbReference>
<dbReference type="InterPro" id="IPR001452">
    <property type="entry name" value="SH3_domain"/>
</dbReference>
<feature type="domain" description="L27" evidence="10">
    <location>
        <begin position="56"/>
        <end position="110"/>
    </location>
</feature>
<dbReference type="FunFam" id="3.30.63.10:FF:000002">
    <property type="entry name" value="Guanylate kinase 1"/>
    <property type="match status" value="1"/>
</dbReference>
<evidence type="ECO:0000256" key="4">
    <source>
        <dbReference type="ARBA" id="ARBA00022553"/>
    </source>
</evidence>
<dbReference type="AlphaFoldDB" id="A0A8D3BEJ7"/>
<feature type="domain" description="SH3" evidence="7">
    <location>
        <begin position="222"/>
        <end position="290"/>
    </location>
</feature>
<evidence type="ECO:0000256" key="6">
    <source>
        <dbReference type="PROSITE-ProRule" id="PRU00192"/>
    </source>
</evidence>
<dbReference type="Pfam" id="PF00595">
    <property type="entry name" value="PDZ"/>
    <property type="match status" value="1"/>
</dbReference>
<dbReference type="GO" id="GO:0016020">
    <property type="term" value="C:membrane"/>
    <property type="evidence" value="ECO:0007669"/>
    <property type="project" value="UniProtKB-SubCell"/>
</dbReference>
<feature type="domain" description="Guanylate kinase-like" evidence="8">
    <location>
        <begin position="347"/>
        <end position="534"/>
    </location>
</feature>
<dbReference type="GeneTree" id="ENSGT00940000158500"/>
<dbReference type="CDD" id="cd10832">
    <property type="entry name" value="PDZ_MPP6-MPP2-like"/>
    <property type="match status" value="1"/>
</dbReference>
<dbReference type="Gene3D" id="1.10.287.650">
    <property type="entry name" value="L27 domain"/>
    <property type="match status" value="1"/>
</dbReference>
<dbReference type="Proteomes" id="UP000694558">
    <property type="component" value="Chromosome 1"/>
</dbReference>
<keyword evidence="3 6" id="KW-0728">SH3 domain</keyword>
<evidence type="ECO:0000256" key="1">
    <source>
        <dbReference type="ARBA" id="ARBA00004370"/>
    </source>
</evidence>
<comment type="subcellular location">
    <subcellularLocation>
        <location evidence="1">Membrane</location>
    </subcellularLocation>
</comment>
<sequence>GTEPTQVLDNLKDLPSGTGAKDIDLIFLRGIMESPIVRSLAKAHERLEVVKLQAVRDDNVLLVTEIVDSLNNLPEKDAAAAELAKILQEPHFMSLIEAHDKVAAKCYEMPHATANSNVLLTSSLMPADAVRMIGIQKRAGEPLGVTFRVEQGEMVIARILHGSSIDRQGMLHTGDIIREVNGRQVGSNPCELQELLRDCSGSITLKVLPSYRDTPAPPQVRKRNVYLKPHFNYNPATDNLIPCKEAGLAFSKGDILHVVNKEDPNWWQACKVVGGATGLVPSQFLEEKRKAFVRRDWDTSDAGMLCGTRGAKKKKKKMMYLTSKNAEFDRYELQIYEEVAKMPPFQRKTLILIGAQGVGRRSLKNRLIVMNPLRYSTTVPFTSRRPREEEKDGHNYCFALREEMEKDIKESHYLEHGEYDGNLYGTKIDSIHEVVDMGRTCILDVNPQALKVLKTAEFMPFVVFIAAPELDTLRAMHKAVIDAGLTTKLLTENDLKKTVDESARIRRAYSHYFDLTIVNDNLDKAFDMLQEAVERLFIEPQWVPVSWVY</sequence>
<dbReference type="InterPro" id="IPR008144">
    <property type="entry name" value="Guanylate_kin-like_dom"/>
</dbReference>
<reference evidence="11" key="2">
    <citation type="submission" date="2025-08" db="UniProtKB">
        <authorList>
            <consortium name="Ensembl"/>
        </authorList>
    </citation>
    <scope>IDENTIFICATION</scope>
</reference>
<evidence type="ECO:0000259" key="10">
    <source>
        <dbReference type="PROSITE" id="PS51022"/>
    </source>
</evidence>
<evidence type="ECO:0000259" key="7">
    <source>
        <dbReference type="PROSITE" id="PS50002"/>
    </source>
</evidence>
<feature type="domain" description="PDZ" evidence="9">
    <location>
        <begin position="132"/>
        <end position="211"/>
    </location>
</feature>
<dbReference type="PROSITE" id="PS50106">
    <property type="entry name" value="PDZ"/>
    <property type="match status" value="1"/>
</dbReference>
<dbReference type="InterPro" id="IPR014775">
    <property type="entry name" value="L27_C"/>
</dbReference>
<proteinExistence type="inferred from homology"/>
<evidence type="ECO:0000259" key="8">
    <source>
        <dbReference type="PROSITE" id="PS50052"/>
    </source>
</evidence>
<dbReference type="FunFam" id="3.40.50.300:FF:000146">
    <property type="entry name" value="MAGUK p55 subfamily member 6 isoform X1"/>
    <property type="match status" value="1"/>
</dbReference>
<dbReference type="SUPFAM" id="SSF50044">
    <property type="entry name" value="SH3-domain"/>
    <property type="match status" value="1"/>
</dbReference>
<dbReference type="InterPro" id="IPR036892">
    <property type="entry name" value="L27_dom_sf"/>
</dbReference>
<keyword evidence="5" id="KW-0472">Membrane</keyword>
<evidence type="ECO:0000313" key="11">
    <source>
        <dbReference type="Ensembl" id="ENSSMAP00000032943.2"/>
    </source>
</evidence>
<dbReference type="Ensembl" id="ENSSMAT00000033353.2">
    <property type="protein sequence ID" value="ENSSMAP00000032943.2"/>
    <property type="gene ID" value="ENSSMAG00000020151.2"/>
</dbReference>
<dbReference type="PROSITE" id="PS51022">
    <property type="entry name" value="L27"/>
    <property type="match status" value="2"/>
</dbReference>
<evidence type="ECO:0000256" key="5">
    <source>
        <dbReference type="ARBA" id="ARBA00023136"/>
    </source>
</evidence>
<dbReference type="SMART" id="SM00228">
    <property type="entry name" value="PDZ"/>
    <property type="match status" value="1"/>
</dbReference>
<gene>
    <name evidence="11" type="primary">PALS2</name>
</gene>
<dbReference type="FunFam" id="2.30.30.40:FF:000069">
    <property type="entry name" value="MAGUK p55 subfamily member 6"/>
    <property type="match status" value="1"/>
</dbReference>
<dbReference type="SUPFAM" id="SSF52540">
    <property type="entry name" value="P-loop containing nucleoside triphosphate hydrolases"/>
    <property type="match status" value="1"/>
</dbReference>
<feature type="domain" description="L27" evidence="10">
    <location>
        <begin position="1"/>
        <end position="55"/>
    </location>
</feature>
<dbReference type="FunFam" id="2.30.42.10:FF:000047">
    <property type="entry name" value="MAGUK p55 subfamily member 6"/>
    <property type="match status" value="1"/>
</dbReference>
<evidence type="ECO:0000313" key="12">
    <source>
        <dbReference type="Proteomes" id="UP000694558"/>
    </source>
</evidence>
<reference evidence="11" key="1">
    <citation type="submission" date="2023-05" db="EMBL/GenBank/DDBJ databases">
        <title>High-quality long-read genome of Scophthalmus maximus.</title>
        <authorList>
            <person name="Lien S."/>
            <person name="Martinez P."/>
        </authorList>
    </citation>
    <scope>NUCLEOTIDE SEQUENCE [LARGE SCALE GENOMIC DNA]</scope>
</reference>
<dbReference type="SMART" id="SM00569">
    <property type="entry name" value="L27"/>
    <property type="match status" value="2"/>
</dbReference>
<dbReference type="SUPFAM" id="SSF50156">
    <property type="entry name" value="PDZ domain-like"/>
    <property type="match status" value="1"/>
</dbReference>
<evidence type="ECO:0000256" key="2">
    <source>
        <dbReference type="ARBA" id="ARBA00007014"/>
    </source>
</evidence>
<dbReference type="InterPro" id="IPR027417">
    <property type="entry name" value="P-loop_NTPase"/>
</dbReference>
<dbReference type="PANTHER" id="PTHR23122">
    <property type="entry name" value="MEMBRANE-ASSOCIATED GUANYLATE KINASE MAGUK"/>
    <property type="match status" value="1"/>
</dbReference>
<dbReference type="InterPro" id="IPR050716">
    <property type="entry name" value="MAGUK"/>
</dbReference>
<protein>
    <submittedName>
        <fullName evidence="11">Protein associated with LIN7 2, MAGUK p55 family member a</fullName>
    </submittedName>
</protein>
<dbReference type="InterPro" id="IPR008145">
    <property type="entry name" value="GK/Ca_channel_bsu"/>
</dbReference>
<dbReference type="PROSITE" id="PS50052">
    <property type="entry name" value="GUANYLATE_KINASE_2"/>
    <property type="match status" value="1"/>
</dbReference>